<name>A0A6N4R145_BLAVI</name>
<dbReference type="Proteomes" id="UP000320948">
    <property type="component" value="Unassembled WGS sequence"/>
</dbReference>
<feature type="signal peptide" evidence="1">
    <location>
        <begin position="1"/>
        <end position="16"/>
    </location>
</feature>
<accession>A0A6N4R145</accession>
<feature type="chain" id="PRO_5027098176" evidence="1">
    <location>
        <begin position="17"/>
        <end position="304"/>
    </location>
</feature>
<dbReference type="EMBL" id="VAFM01000002">
    <property type="protein sequence ID" value="TKW60862.1"/>
    <property type="molecule type" value="Genomic_DNA"/>
</dbReference>
<evidence type="ECO:0000256" key="1">
    <source>
        <dbReference type="SAM" id="SignalP"/>
    </source>
</evidence>
<proteinExistence type="predicted"/>
<dbReference type="AlphaFoldDB" id="A0A6N4R145"/>
<reference evidence="2 3" key="1">
    <citation type="journal article" date="2017" name="Nat. Commun.">
        <title>In situ click chemistry generation of cyclooxygenase-2 inhibitors.</title>
        <authorList>
            <person name="Bhardwaj A."/>
            <person name="Kaur J."/>
            <person name="Wuest M."/>
            <person name="Wuest F."/>
        </authorList>
    </citation>
    <scope>NUCLEOTIDE SEQUENCE [LARGE SCALE GENOMIC DNA]</scope>
    <source>
        <strain evidence="2">S2_018_000_R2_106</strain>
    </source>
</reference>
<sequence length="304" mass="33603">MLTLALAACAASSGWAQLSMPTPGLPFNAKMPVMPQDDVLPATLDTLYQYREDIDQVLVTVEMGQGVDNPQWLMSATQREVLLDSLLQFMPEKPQPEDMLWPKLKKMDRKYKGFRIVMRTVWGRNIAPITIFEGKVSAENGALLAPDYGRRMEYWMFGTSRIRRDQMVGAAVLPVFTFEQCRLLGQPIVHTRPRQCLLPDNNLLLETSEMPTLQSARIANFDECLINGKALIYTFPRRCVAAGGRVFTEPPRVYEVPGATADAASTPIVMGTSATQPSPQRMQIETGGLVSGTLLPAVSGTQAP</sequence>
<keyword evidence="1" id="KW-0732">Signal</keyword>
<evidence type="ECO:0000313" key="2">
    <source>
        <dbReference type="EMBL" id="TKW60862.1"/>
    </source>
</evidence>
<protein>
    <submittedName>
        <fullName evidence="2">Uncharacterized protein</fullName>
    </submittedName>
</protein>
<organism evidence="2 3">
    <name type="scientific">Blastochloris viridis</name>
    <name type="common">Rhodopseudomonas viridis</name>
    <dbReference type="NCBI Taxonomy" id="1079"/>
    <lineage>
        <taxon>Bacteria</taxon>
        <taxon>Pseudomonadati</taxon>
        <taxon>Pseudomonadota</taxon>
        <taxon>Alphaproteobacteria</taxon>
        <taxon>Hyphomicrobiales</taxon>
        <taxon>Blastochloridaceae</taxon>
        <taxon>Blastochloris</taxon>
    </lineage>
</organism>
<gene>
    <name evidence="2" type="ORF">DI628_08220</name>
</gene>
<evidence type="ECO:0000313" key="3">
    <source>
        <dbReference type="Proteomes" id="UP000320948"/>
    </source>
</evidence>
<comment type="caution">
    <text evidence="2">The sequence shown here is derived from an EMBL/GenBank/DDBJ whole genome shotgun (WGS) entry which is preliminary data.</text>
</comment>